<reference evidence="2" key="1">
    <citation type="submission" date="2022-11" db="UniProtKB">
        <authorList>
            <consortium name="WormBaseParasite"/>
        </authorList>
    </citation>
    <scope>IDENTIFICATION</scope>
</reference>
<name>A0A915DB56_9BILA</name>
<sequence length="135" mass="15352">MGGTKKPEKGHLETGLLRVGGEVPESKIHATNLKIAEFKTVEGVKFNIPARQSKEIDIDVIEGKELHWIFTASSEIDFEIISKNGKQVSELVNFKNSYCIGFVRKGKSYKARFDNSFSRFFSKDIEFKYVIKDSQ</sequence>
<protein>
    <submittedName>
        <fullName evidence="2">Uncharacterized protein</fullName>
    </submittedName>
</protein>
<keyword evidence="1" id="KW-1185">Reference proteome</keyword>
<evidence type="ECO:0000313" key="2">
    <source>
        <dbReference type="WBParaSite" id="jg17569"/>
    </source>
</evidence>
<dbReference type="WBParaSite" id="jg17569">
    <property type="protein sequence ID" value="jg17569"/>
    <property type="gene ID" value="jg17569"/>
</dbReference>
<accession>A0A915DB56</accession>
<dbReference type="Proteomes" id="UP000887574">
    <property type="component" value="Unplaced"/>
</dbReference>
<dbReference type="SUPFAM" id="SSF101576">
    <property type="entry name" value="Supernatant protein factor (SPF), C-terminal domain"/>
    <property type="match status" value="1"/>
</dbReference>
<evidence type="ECO:0000313" key="1">
    <source>
        <dbReference type="Proteomes" id="UP000887574"/>
    </source>
</evidence>
<dbReference type="AlphaFoldDB" id="A0A915DB56"/>
<organism evidence="1 2">
    <name type="scientific">Ditylenchus dipsaci</name>
    <dbReference type="NCBI Taxonomy" id="166011"/>
    <lineage>
        <taxon>Eukaryota</taxon>
        <taxon>Metazoa</taxon>
        <taxon>Ecdysozoa</taxon>
        <taxon>Nematoda</taxon>
        <taxon>Chromadorea</taxon>
        <taxon>Rhabditida</taxon>
        <taxon>Tylenchina</taxon>
        <taxon>Tylenchomorpha</taxon>
        <taxon>Sphaerularioidea</taxon>
        <taxon>Anguinidae</taxon>
        <taxon>Anguininae</taxon>
        <taxon>Ditylenchus</taxon>
    </lineage>
</organism>
<dbReference type="InterPro" id="IPR036598">
    <property type="entry name" value="GOLD_dom_sf"/>
</dbReference>
<dbReference type="Gene3D" id="2.60.120.680">
    <property type="entry name" value="GOLD domain"/>
    <property type="match status" value="1"/>
</dbReference>
<proteinExistence type="predicted"/>